<gene>
    <name evidence="1" type="ORF">IHE45_05G228800</name>
</gene>
<accession>A0ACB7W9R1</accession>
<dbReference type="EMBL" id="CM037015">
    <property type="protein sequence ID" value="KAH7684202.1"/>
    <property type="molecule type" value="Genomic_DNA"/>
</dbReference>
<reference evidence="2" key="1">
    <citation type="journal article" date="2022" name="Nat. Commun.">
        <title>Chromosome evolution and the genetic basis of agronomically important traits in greater yam.</title>
        <authorList>
            <person name="Bredeson J.V."/>
            <person name="Lyons J.B."/>
            <person name="Oniyinde I.O."/>
            <person name="Okereke N.R."/>
            <person name="Kolade O."/>
            <person name="Nnabue I."/>
            <person name="Nwadili C.O."/>
            <person name="Hribova E."/>
            <person name="Parker M."/>
            <person name="Nwogha J."/>
            <person name="Shu S."/>
            <person name="Carlson J."/>
            <person name="Kariba R."/>
            <person name="Muthemba S."/>
            <person name="Knop K."/>
            <person name="Barton G.J."/>
            <person name="Sherwood A.V."/>
            <person name="Lopez-Montes A."/>
            <person name="Asiedu R."/>
            <person name="Jamnadass R."/>
            <person name="Muchugi A."/>
            <person name="Goodstein D."/>
            <person name="Egesi C.N."/>
            <person name="Featherston J."/>
            <person name="Asfaw A."/>
            <person name="Simpson G.G."/>
            <person name="Dolezel J."/>
            <person name="Hendre P.S."/>
            <person name="Van Deynze A."/>
            <person name="Kumar P.L."/>
            <person name="Obidiegwu J.E."/>
            <person name="Bhattacharjee R."/>
            <person name="Rokhsar D.S."/>
        </authorList>
    </citation>
    <scope>NUCLEOTIDE SEQUENCE [LARGE SCALE GENOMIC DNA]</scope>
    <source>
        <strain evidence="2">cv. TDa95/00328</strain>
    </source>
</reference>
<organism evidence="1 2">
    <name type="scientific">Dioscorea alata</name>
    <name type="common">Purple yam</name>
    <dbReference type="NCBI Taxonomy" id="55571"/>
    <lineage>
        <taxon>Eukaryota</taxon>
        <taxon>Viridiplantae</taxon>
        <taxon>Streptophyta</taxon>
        <taxon>Embryophyta</taxon>
        <taxon>Tracheophyta</taxon>
        <taxon>Spermatophyta</taxon>
        <taxon>Magnoliopsida</taxon>
        <taxon>Liliopsida</taxon>
        <taxon>Dioscoreales</taxon>
        <taxon>Dioscoreaceae</taxon>
        <taxon>Dioscorea</taxon>
    </lineage>
</organism>
<protein>
    <submittedName>
        <fullName evidence="1">Viral coat protein subunit protein</fullName>
    </submittedName>
</protein>
<keyword evidence="2" id="KW-1185">Reference proteome</keyword>
<evidence type="ECO:0000313" key="1">
    <source>
        <dbReference type="EMBL" id="KAH7684202.1"/>
    </source>
</evidence>
<dbReference type="Proteomes" id="UP000827976">
    <property type="component" value="Chromosome 5"/>
</dbReference>
<sequence length="137" mass="15351">MGKQKMILKLTMEDDKKRSKAMQIAVSLNGVISAGLEGEAKDKLVVIGDGVDSIKLTTALRKKMSRIVELVSVAAVEEKKDDKKDDKKPSDGGDDAKKQTQPPIYVPPYYQMMPPTQYVYDYEYPQDNRYDPGCSIM</sequence>
<name>A0ACB7W9R1_DIOAL</name>
<proteinExistence type="predicted"/>
<evidence type="ECO:0000313" key="2">
    <source>
        <dbReference type="Proteomes" id="UP000827976"/>
    </source>
</evidence>
<comment type="caution">
    <text evidence="1">The sequence shown here is derived from an EMBL/GenBank/DDBJ whole genome shotgun (WGS) entry which is preliminary data.</text>
</comment>